<dbReference type="InterPro" id="IPR051537">
    <property type="entry name" value="DNA_Adenine_Mtase"/>
</dbReference>
<feature type="domain" description="N6 adenine-specific DNA methyltransferase N-terminal" evidence="8">
    <location>
        <begin position="5"/>
        <end position="41"/>
    </location>
</feature>
<dbReference type="GO" id="GO:0032259">
    <property type="term" value="P:methylation"/>
    <property type="evidence" value="ECO:0007669"/>
    <property type="project" value="UniProtKB-KW"/>
</dbReference>
<name>A0ABU2D3U5_9EURY</name>
<feature type="domain" description="DNA methylase adenine-specific" evidence="7">
    <location>
        <begin position="114"/>
        <end position="423"/>
    </location>
</feature>
<evidence type="ECO:0000313" key="10">
    <source>
        <dbReference type="Proteomes" id="UP001246244"/>
    </source>
</evidence>
<sequence length="474" mass="53605">MSDIVQKLWGFCHTLRHEGIDYGDYIEQITYLLFLKMADERSIKLPEACDWQSLKEKSGTELTEHYNDALRTLGKQEELLGDIFAGALSRFHNPVSLKKIISLVDETEWTGLDIDVKAMAFEGLLEKAASEGKKGAGQYFTPRIVIQTIVRCTKPDPRNHRDFSIMDPACGTGGFLVCAYEWLKAMTSGGALDRDLAKLIRYSTYFGQELVERPRRLALMNLYLHSIEPEIKLGDSIYEIPESKRFDVVLTNPPFGTKGANQAPVREDFVIDTSNKQLNFIQHVMTILKPGGRAAIVVPDNVLFADQAGEVFKVLCEDCDLHTVMRLPDGTFTPYSPGTKTNVIFFTKGIPTDHTWVYDCRTNVPKITKKDRPLTKEHFAEFEKCFGPDPNGRAKREEKDSQEDRWHSFHISELKACDYKIDSLKWLRDDSLSDTDNLLDPEELAAEAIEELEAALGELNAILDLMGNGYAAEY</sequence>
<evidence type="ECO:0000256" key="2">
    <source>
        <dbReference type="ARBA" id="ARBA00022603"/>
    </source>
</evidence>
<dbReference type="RefSeq" id="WP_310576673.1">
    <property type="nucleotide sequence ID" value="NZ_JAVKPK010000060.1"/>
</dbReference>
<dbReference type="EC" id="2.1.1.72" evidence="1"/>
<keyword evidence="10" id="KW-1185">Reference proteome</keyword>
<evidence type="ECO:0000259" key="7">
    <source>
        <dbReference type="Pfam" id="PF02384"/>
    </source>
</evidence>
<dbReference type="InterPro" id="IPR038333">
    <property type="entry name" value="T1MK-like_N_sf"/>
</dbReference>
<dbReference type="EMBL" id="JAVKPK010000060">
    <property type="protein sequence ID" value="MDR7666644.1"/>
    <property type="molecule type" value="Genomic_DNA"/>
</dbReference>
<dbReference type="Gene3D" id="1.20.1260.30">
    <property type="match status" value="1"/>
</dbReference>
<proteinExistence type="predicted"/>
<dbReference type="Pfam" id="PF02384">
    <property type="entry name" value="N6_Mtase"/>
    <property type="match status" value="1"/>
</dbReference>
<dbReference type="InterPro" id="IPR029063">
    <property type="entry name" value="SAM-dependent_MTases_sf"/>
</dbReference>
<accession>A0ABU2D3U5</accession>
<evidence type="ECO:0000256" key="3">
    <source>
        <dbReference type="ARBA" id="ARBA00022679"/>
    </source>
</evidence>
<keyword evidence="5" id="KW-0680">Restriction system</keyword>
<protein>
    <recommendedName>
        <fullName evidence="1">site-specific DNA-methyltransferase (adenine-specific)</fullName>
        <ecNumber evidence="1">2.1.1.72</ecNumber>
    </recommendedName>
</protein>
<reference evidence="10" key="1">
    <citation type="submission" date="2023-07" db="EMBL/GenBank/DDBJ databases">
        <title>Whole-genome sequencing of a new Methanosarcina sp. Z-7115.</title>
        <authorList>
            <person name="Zhilina T.N."/>
            <person name="Merkel A.Y."/>
        </authorList>
    </citation>
    <scope>NUCLEOTIDE SEQUENCE [LARGE SCALE GENOMIC DNA]</scope>
    <source>
        <strain evidence="10">Z-7115</strain>
    </source>
</reference>
<dbReference type="Proteomes" id="UP001246244">
    <property type="component" value="Unassembled WGS sequence"/>
</dbReference>
<dbReference type="PRINTS" id="PR00507">
    <property type="entry name" value="N12N6MTFRASE"/>
</dbReference>
<dbReference type="PANTHER" id="PTHR42933:SF4">
    <property type="entry name" value="TYPE I RESTRICTION ENZYME ECOKI METHYLASE SUBUNIT"/>
    <property type="match status" value="1"/>
</dbReference>
<organism evidence="9 10">
    <name type="scientific">Methanosarcina baikalica</name>
    <dbReference type="NCBI Taxonomy" id="3073890"/>
    <lineage>
        <taxon>Archaea</taxon>
        <taxon>Methanobacteriati</taxon>
        <taxon>Methanobacteriota</taxon>
        <taxon>Stenosarchaea group</taxon>
        <taxon>Methanomicrobia</taxon>
        <taxon>Methanosarcinales</taxon>
        <taxon>Methanosarcinaceae</taxon>
        <taxon>Methanosarcina</taxon>
    </lineage>
</organism>
<keyword evidence="3 9" id="KW-0808">Transferase</keyword>
<dbReference type="SUPFAM" id="SSF53335">
    <property type="entry name" value="S-adenosyl-L-methionine-dependent methyltransferases"/>
    <property type="match status" value="1"/>
</dbReference>
<keyword evidence="4" id="KW-0949">S-adenosyl-L-methionine</keyword>
<comment type="catalytic activity">
    <reaction evidence="6">
        <text>a 2'-deoxyadenosine in DNA + S-adenosyl-L-methionine = an N(6)-methyl-2'-deoxyadenosine in DNA + S-adenosyl-L-homocysteine + H(+)</text>
        <dbReference type="Rhea" id="RHEA:15197"/>
        <dbReference type="Rhea" id="RHEA-COMP:12418"/>
        <dbReference type="Rhea" id="RHEA-COMP:12419"/>
        <dbReference type="ChEBI" id="CHEBI:15378"/>
        <dbReference type="ChEBI" id="CHEBI:57856"/>
        <dbReference type="ChEBI" id="CHEBI:59789"/>
        <dbReference type="ChEBI" id="CHEBI:90615"/>
        <dbReference type="ChEBI" id="CHEBI:90616"/>
        <dbReference type="EC" id="2.1.1.72"/>
    </reaction>
</comment>
<dbReference type="InterPro" id="IPR003356">
    <property type="entry name" value="DNA_methylase_A-5"/>
</dbReference>
<dbReference type="Pfam" id="PF12161">
    <property type="entry name" value="HsdM_N"/>
    <property type="match status" value="1"/>
</dbReference>
<evidence type="ECO:0000256" key="5">
    <source>
        <dbReference type="ARBA" id="ARBA00022747"/>
    </source>
</evidence>
<evidence type="ECO:0000256" key="6">
    <source>
        <dbReference type="ARBA" id="ARBA00047942"/>
    </source>
</evidence>
<keyword evidence="2 9" id="KW-0489">Methyltransferase</keyword>
<evidence type="ECO:0000313" key="9">
    <source>
        <dbReference type="EMBL" id="MDR7666644.1"/>
    </source>
</evidence>
<dbReference type="Gene3D" id="3.40.50.150">
    <property type="entry name" value="Vaccinia Virus protein VP39"/>
    <property type="match status" value="1"/>
</dbReference>
<evidence type="ECO:0000256" key="1">
    <source>
        <dbReference type="ARBA" id="ARBA00011900"/>
    </source>
</evidence>
<gene>
    <name evidence="9" type="ORF">RG963_12825</name>
</gene>
<dbReference type="GO" id="GO:0008168">
    <property type="term" value="F:methyltransferase activity"/>
    <property type="evidence" value="ECO:0007669"/>
    <property type="project" value="UniProtKB-KW"/>
</dbReference>
<evidence type="ECO:0000259" key="8">
    <source>
        <dbReference type="Pfam" id="PF12161"/>
    </source>
</evidence>
<dbReference type="PROSITE" id="PS00092">
    <property type="entry name" value="N6_MTASE"/>
    <property type="match status" value="1"/>
</dbReference>
<dbReference type="InterPro" id="IPR022749">
    <property type="entry name" value="D12N6_MeTrfase_N"/>
</dbReference>
<dbReference type="InterPro" id="IPR002052">
    <property type="entry name" value="DNA_methylase_N6_adenine_CS"/>
</dbReference>
<evidence type="ECO:0000256" key="4">
    <source>
        <dbReference type="ARBA" id="ARBA00022691"/>
    </source>
</evidence>
<comment type="caution">
    <text evidence="9">The sequence shown here is derived from an EMBL/GenBank/DDBJ whole genome shotgun (WGS) entry which is preliminary data.</text>
</comment>
<dbReference type="PANTHER" id="PTHR42933">
    <property type="entry name" value="SLR6095 PROTEIN"/>
    <property type="match status" value="1"/>
</dbReference>